<organism evidence="3 4">
    <name type="scientific">Marinimicrococcus flavescens</name>
    <dbReference type="NCBI Taxonomy" id="3031815"/>
    <lineage>
        <taxon>Bacteria</taxon>
        <taxon>Pseudomonadati</taxon>
        <taxon>Pseudomonadota</taxon>
        <taxon>Alphaproteobacteria</taxon>
        <taxon>Geminicoccales</taxon>
        <taxon>Geminicoccaceae</taxon>
        <taxon>Marinimicrococcus</taxon>
    </lineage>
</organism>
<comment type="caution">
    <text evidence="3">The sequence shown here is derived from an EMBL/GenBank/DDBJ whole genome shotgun (WGS) entry which is preliminary data.</text>
</comment>
<accession>A0AAP3XS79</accession>
<proteinExistence type="predicted"/>
<protein>
    <submittedName>
        <fullName evidence="3">Extracellular solute-binding protein</fullName>
    </submittedName>
</protein>
<dbReference type="RefSeq" id="WP_327789496.1">
    <property type="nucleotide sequence ID" value="NZ_JARGEQ010000109.1"/>
</dbReference>
<reference evidence="3 4" key="1">
    <citation type="submission" date="2023-03" db="EMBL/GenBank/DDBJ databases">
        <title>YIM 152171 draft genome.</title>
        <authorList>
            <person name="Yang Z."/>
        </authorList>
    </citation>
    <scope>NUCLEOTIDE SEQUENCE [LARGE SCALE GENOMIC DNA]</scope>
    <source>
        <strain evidence="3 4">YIM 152171</strain>
    </source>
</reference>
<evidence type="ECO:0000256" key="2">
    <source>
        <dbReference type="SAM" id="SignalP"/>
    </source>
</evidence>
<dbReference type="EMBL" id="JARGEQ010000109">
    <property type="protein sequence ID" value="MDF1587073.1"/>
    <property type="molecule type" value="Genomic_DNA"/>
</dbReference>
<evidence type="ECO:0000313" key="3">
    <source>
        <dbReference type="EMBL" id="MDF1587073.1"/>
    </source>
</evidence>
<dbReference type="Gene3D" id="3.40.190.10">
    <property type="entry name" value="Periplasmic binding protein-like II"/>
    <property type="match status" value="1"/>
</dbReference>
<dbReference type="PANTHER" id="PTHR43649:SF17">
    <property type="entry name" value="ABC TRANSPORTER SOLUTE BINDING PROTEIN-SUGAR TRANSPORT"/>
    <property type="match status" value="1"/>
</dbReference>
<feature type="non-terminal residue" evidence="3">
    <location>
        <position position="203"/>
    </location>
</feature>
<evidence type="ECO:0000256" key="1">
    <source>
        <dbReference type="SAM" id="MobiDB-lite"/>
    </source>
</evidence>
<dbReference type="PROSITE" id="PS51257">
    <property type="entry name" value="PROKAR_LIPOPROTEIN"/>
    <property type="match status" value="1"/>
</dbReference>
<feature type="compositionally biased region" description="Low complexity" evidence="1">
    <location>
        <begin position="27"/>
        <end position="47"/>
    </location>
</feature>
<dbReference type="PANTHER" id="PTHR43649">
    <property type="entry name" value="ARABINOSE-BINDING PROTEIN-RELATED"/>
    <property type="match status" value="1"/>
</dbReference>
<keyword evidence="4" id="KW-1185">Reference proteome</keyword>
<dbReference type="SUPFAM" id="SSF53850">
    <property type="entry name" value="Periplasmic binding protein-like II"/>
    <property type="match status" value="1"/>
</dbReference>
<name>A0AAP3XS79_9PROT</name>
<dbReference type="InterPro" id="IPR050490">
    <property type="entry name" value="Bact_solute-bd_prot1"/>
</dbReference>
<feature type="signal peptide" evidence="2">
    <location>
        <begin position="1"/>
        <end position="24"/>
    </location>
</feature>
<keyword evidence="2" id="KW-0732">Signal</keyword>
<dbReference type="AlphaFoldDB" id="A0AAP3XS79"/>
<evidence type="ECO:0000313" key="4">
    <source>
        <dbReference type="Proteomes" id="UP001301140"/>
    </source>
</evidence>
<dbReference type="Proteomes" id="UP001301140">
    <property type="component" value="Unassembled WGS sequence"/>
</dbReference>
<feature type="region of interest" description="Disordered" evidence="1">
    <location>
        <begin position="26"/>
        <end position="47"/>
    </location>
</feature>
<sequence>MKKHYAILLAVVLALSTLVGCGKASDNAGSAGDRGSNASSSNSENNNSSEVVRIKYVVPGTEPKDYQKVFEKVNKKLAADGIGVEVEKIFIPWDAWDQKLNLMLSTGEDFDLFHVMQDRTPYSNYYTRGTLADISNEIEKYGANLKKYIPEDIFDGAKINGKYYIVPSYWVEMASEGEFNIRRDILREHNLEEPATPAELISA</sequence>
<feature type="chain" id="PRO_5042879505" evidence="2">
    <location>
        <begin position="25"/>
        <end position="203"/>
    </location>
</feature>
<gene>
    <name evidence="3" type="ORF">PZ740_11850</name>
</gene>